<dbReference type="Pfam" id="PF00528">
    <property type="entry name" value="BPD_transp_1"/>
    <property type="match status" value="1"/>
</dbReference>
<evidence type="ECO:0000256" key="5">
    <source>
        <dbReference type="ARBA" id="ARBA00022692"/>
    </source>
</evidence>
<evidence type="ECO:0000256" key="6">
    <source>
        <dbReference type="ARBA" id="ARBA00022989"/>
    </source>
</evidence>
<reference evidence="10 11" key="1">
    <citation type="submission" date="2020-04" db="EMBL/GenBank/DDBJ databases">
        <title>Nesterenkonia sp. nov., isolated from marine sediment.</title>
        <authorList>
            <person name="Zhang G."/>
        </authorList>
    </citation>
    <scope>NUCLEOTIDE SEQUENCE [LARGE SCALE GENOMIC DNA]</scope>
    <source>
        <strain evidence="10 11">MY13</strain>
    </source>
</reference>
<dbReference type="AlphaFoldDB" id="A0A7X8YDQ1"/>
<protein>
    <submittedName>
        <fullName evidence="10">ABC transporter permease</fullName>
    </submittedName>
</protein>
<evidence type="ECO:0000256" key="8">
    <source>
        <dbReference type="RuleBase" id="RU363032"/>
    </source>
</evidence>
<evidence type="ECO:0000313" key="11">
    <source>
        <dbReference type="Proteomes" id="UP000523139"/>
    </source>
</evidence>
<feature type="transmembrane region" description="Helical" evidence="8">
    <location>
        <begin position="181"/>
        <end position="206"/>
    </location>
</feature>
<evidence type="ECO:0000259" key="9">
    <source>
        <dbReference type="PROSITE" id="PS50928"/>
    </source>
</evidence>
<keyword evidence="11" id="KW-1185">Reference proteome</keyword>
<dbReference type="PANTHER" id="PTHR43848">
    <property type="entry name" value="PUTRESCINE TRANSPORT SYSTEM PERMEASE PROTEIN POTI"/>
    <property type="match status" value="1"/>
</dbReference>
<gene>
    <name evidence="10" type="ORF">HGQ17_05110</name>
</gene>
<organism evidence="10 11">
    <name type="scientific">Nesterenkonia sedimenti</name>
    <dbReference type="NCBI Taxonomy" id="1463632"/>
    <lineage>
        <taxon>Bacteria</taxon>
        <taxon>Bacillati</taxon>
        <taxon>Actinomycetota</taxon>
        <taxon>Actinomycetes</taxon>
        <taxon>Micrococcales</taxon>
        <taxon>Micrococcaceae</taxon>
        <taxon>Nesterenkonia</taxon>
    </lineage>
</organism>
<feature type="transmembrane region" description="Helical" evidence="8">
    <location>
        <begin position="12"/>
        <end position="38"/>
    </location>
</feature>
<evidence type="ECO:0000256" key="1">
    <source>
        <dbReference type="ARBA" id="ARBA00004651"/>
    </source>
</evidence>
<evidence type="ECO:0000256" key="7">
    <source>
        <dbReference type="ARBA" id="ARBA00023136"/>
    </source>
</evidence>
<evidence type="ECO:0000256" key="4">
    <source>
        <dbReference type="ARBA" id="ARBA00022475"/>
    </source>
</evidence>
<feature type="transmembrane region" description="Helical" evidence="8">
    <location>
        <begin position="75"/>
        <end position="94"/>
    </location>
</feature>
<feature type="transmembrane region" description="Helical" evidence="8">
    <location>
        <begin position="106"/>
        <end position="129"/>
    </location>
</feature>
<dbReference type="PROSITE" id="PS50928">
    <property type="entry name" value="ABC_TM1"/>
    <property type="match status" value="1"/>
</dbReference>
<comment type="similarity">
    <text evidence="2">Belongs to the binding-protein-dependent transport system permease family. CysTW subfamily.</text>
</comment>
<dbReference type="GO" id="GO:0005886">
    <property type="term" value="C:plasma membrane"/>
    <property type="evidence" value="ECO:0007669"/>
    <property type="project" value="UniProtKB-SubCell"/>
</dbReference>
<dbReference type="Proteomes" id="UP000523139">
    <property type="component" value="Unassembled WGS sequence"/>
</dbReference>
<dbReference type="CDD" id="cd06261">
    <property type="entry name" value="TM_PBP2"/>
    <property type="match status" value="1"/>
</dbReference>
<keyword evidence="6 8" id="KW-1133">Transmembrane helix</keyword>
<feature type="transmembrane region" description="Helical" evidence="8">
    <location>
        <begin position="240"/>
        <end position="259"/>
    </location>
</feature>
<dbReference type="InterPro" id="IPR000515">
    <property type="entry name" value="MetI-like"/>
</dbReference>
<name>A0A7X8YDQ1_9MICC</name>
<dbReference type="Gene3D" id="1.10.3720.10">
    <property type="entry name" value="MetI-like"/>
    <property type="match status" value="1"/>
</dbReference>
<dbReference type="SUPFAM" id="SSF161098">
    <property type="entry name" value="MetI-like"/>
    <property type="match status" value="1"/>
</dbReference>
<sequence length="271" mass="29909">MKQLAHRIDISRWFVPVVAGLSFFYLLVPIVYILIYSFNDSGRTNLTWRGFTLSNWQNPCRPAGLCDAFINSLQVALIATVVATVLGTMIAFGLERFRFKFAGSANLLVFLPLTAPEVVLGASLLSQFLNLGVQLGMTTTVLSHIMFCISFVVVTIRARIATLDPKLEEAAADLYASASTAFWKVTFPLLIPGIAAAALLSFAISFDDFIVANFNSGSYTTLPQFMYVAARRGIPAEANVIGSFMFLLAVSLVVAVQVWRYWRRRSLERAV</sequence>
<dbReference type="RefSeq" id="WP_168886895.1">
    <property type="nucleotide sequence ID" value="NZ_JABAHY010000003.1"/>
</dbReference>
<accession>A0A7X8YDQ1</accession>
<dbReference type="InterPro" id="IPR035906">
    <property type="entry name" value="MetI-like_sf"/>
</dbReference>
<proteinExistence type="inferred from homology"/>
<evidence type="ECO:0000256" key="2">
    <source>
        <dbReference type="ARBA" id="ARBA00007069"/>
    </source>
</evidence>
<dbReference type="GO" id="GO:0055085">
    <property type="term" value="P:transmembrane transport"/>
    <property type="evidence" value="ECO:0007669"/>
    <property type="project" value="InterPro"/>
</dbReference>
<dbReference type="InterPro" id="IPR051789">
    <property type="entry name" value="Bact_Polyamine_Transport"/>
</dbReference>
<dbReference type="PANTHER" id="PTHR43848:SF2">
    <property type="entry name" value="PUTRESCINE TRANSPORT SYSTEM PERMEASE PROTEIN POTI"/>
    <property type="match status" value="1"/>
</dbReference>
<evidence type="ECO:0000313" key="10">
    <source>
        <dbReference type="EMBL" id="NLS09397.1"/>
    </source>
</evidence>
<feature type="domain" description="ABC transmembrane type-1" evidence="9">
    <location>
        <begin position="69"/>
        <end position="258"/>
    </location>
</feature>
<comment type="subcellular location">
    <subcellularLocation>
        <location evidence="1 8">Cell membrane</location>
        <topology evidence="1 8">Multi-pass membrane protein</topology>
    </subcellularLocation>
</comment>
<keyword evidence="7 8" id="KW-0472">Membrane</keyword>
<dbReference type="EMBL" id="JABAHY010000003">
    <property type="protein sequence ID" value="NLS09397.1"/>
    <property type="molecule type" value="Genomic_DNA"/>
</dbReference>
<comment type="caution">
    <text evidence="10">The sequence shown here is derived from an EMBL/GenBank/DDBJ whole genome shotgun (WGS) entry which is preliminary data.</text>
</comment>
<feature type="transmembrane region" description="Helical" evidence="8">
    <location>
        <begin position="141"/>
        <end position="160"/>
    </location>
</feature>
<keyword evidence="5 8" id="KW-0812">Transmembrane</keyword>
<evidence type="ECO:0000256" key="3">
    <source>
        <dbReference type="ARBA" id="ARBA00022448"/>
    </source>
</evidence>
<keyword evidence="4" id="KW-1003">Cell membrane</keyword>
<keyword evidence="3 8" id="KW-0813">Transport</keyword>